<dbReference type="AlphaFoldDB" id="A0A2N6NAI8"/>
<dbReference type="InterPro" id="IPR011990">
    <property type="entry name" value="TPR-like_helical_dom_sf"/>
</dbReference>
<evidence type="ECO:0000313" key="3">
    <source>
        <dbReference type="EMBL" id="PMB64292.1"/>
    </source>
</evidence>
<protein>
    <submittedName>
        <fullName evidence="3">N-lysine methyltransferase SMYD2</fullName>
    </submittedName>
</protein>
<dbReference type="Pfam" id="PF00856">
    <property type="entry name" value="SET"/>
    <property type="match status" value="1"/>
</dbReference>
<dbReference type="PANTHER" id="PTHR47643:SF2">
    <property type="entry name" value="TPR DOMAIN PROTEIN (AFU_ORTHOLOGUE AFUA_5G12710)"/>
    <property type="match status" value="1"/>
</dbReference>
<keyword evidence="3" id="KW-0489">Methyltransferase</keyword>
<organism evidence="3 4">
    <name type="scientific">Beauveria bassiana</name>
    <name type="common">White muscardine disease fungus</name>
    <name type="synonym">Tritirachium shiotae</name>
    <dbReference type="NCBI Taxonomy" id="176275"/>
    <lineage>
        <taxon>Eukaryota</taxon>
        <taxon>Fungi</taxon>
        <taxon>Dikarya</taxon>
        <taxon>Ascomycota</taxon>
        <taxon>Pezizomycotina</taxon>
        <taxon>Sordariomycetes</taxon>
        <taxon>Hypocreomycetidae</taxon>
        <taxon>Hypocreales</taxon>
        <taxon>Cordycipitaceae</taxon>
        <taxon>Beauveria</taxon>
    </lineage>
</organism>
<dbReference type="Proteomes" id="UP000235728">
    <property type="component" value="Unassembled WGS sequence"/>
</dbReference>
<keyword evidence="1" id="KW-0802">TPR repeat</keyword>
<keyword evidence="3" id="KW-0808">Transferase</keyword>
<dbReference type="SUPFAM" id="SSF82199">
    <property type="entry name" value="SET domain"/>
    <property type="match status" value="1"/>
</dbReference>
<feature type="repeat" description="TPR" evidence="1">
    <location>
        <begin position="300"/>
        <end position="333"/>
    </location>
</feature>
<dbReference type="InterPro" id="IPR053209">
    <property type="entry name" value="Gramillin-biosynth_MTr"/>
</dbReference>
<evidence type="ECO:0000259" key="2">
    <source>
        <dbReference type="PROSITE" id="PS50280"/>
    </source>
</evidence>
<evidence type="ECO:0000313" key="4">
    <source>
        <dbReference type="Proteomes" id="UP000235728"/>
    </source>
</evidence>
<dbReference type="EMBL" id="MRVG01000013">
    <property type="protein sequence ID" value="PMB64292.1"/>
    <property type="molecule type" value="Genomic_DNA"/>
</dbReference>
<evidence type="ECO:0000256" key="1">
    <source>
        <dbReference type="PROSITE-ProRule" id="PRU00339"/>
    </source>
</evidence>
<proteinExistence type="predicted"/>
<dbReference type="InterPro" id="IPR046341">
    <property type="entry name" value="SET_dom_sf"/>
</dbReference>
<accession>A0A2N6NAI8</accession>
<dbReference type="Gene3D" id="2.170.270.10">
    <property type="entry name" value="SET domain"/>
    <property type="match status" value="1"/>
</dbReference>
<dbReference type="PANTHER" id="PTHR47643">
    <property type="entry name" value="TPR DOMAIN PROTEIN (AFU_ORTHOLOGUE AFUA_5G12710)"/>
    <property type="match status" value="1"/>
</dbReference>
<feature type="domain" description="SET" evidence="2">
    <location>
        <begin position="378"/>
        <end position="562"/>
    </location>
</feature>
<reference evidence="3 4" key="1">
    <citation type="journal article" date="2016" name="Appl. Microbiol. Biotechnol.">
        <title>Characterization of T-DNA insertion mutants with decreased virulence in the entomopathogenic fungus Beauveria bassiana JEF-007.</title>
        <authorList>
            <person name="Kim S."/>
            <person name="Lee S.J."/>
            <person name="Nai Y.S."/>
            <person name="Yu J.S."/>
            <person name="Lee M.R."/>
            <person name="Yang Y.T."/>
            <person name="Kim J.S."/>
        </authorList>
    </citation>
    <scope>NUCLEOTIDE SEQUENCE [LARGE SCALE GENOMIC DNA]</scope>
    <source>
        <strain evidence="3 4">JEF-007</strain>
    </source>
</reference>
<name>A0A2N6NAI8_BEABA</name>
<dbReference type="GO" id="GO:0008168">
    <property type="term" value="F:methyltransferase activity"/>
    <property type="evidence" value="ECO:0007669"/>
    <property type="project" value="UniProtKB-KW"/>
</dbReference>
<dbReference type="SMART" id="SM00317">
    <property type="entry name" value="SET"/>
    <property type="match status" value="1"/>
</dbReference>
<gene>
    <name evidence="3" type="primary">Smyd2</name>
    <name evidence="3" type="ORF">BM221_009678</name>
</gene>
<dbReference type="InterPro" id="IPR001214">
    <property type="entry name" value="SET_dom"/>
</dbReference>
<dbReference type="PROSITE" id="PS50005">
    <property type="entry name" value="TPR"/>
    <property type="match status" value="1"/>
</dbReference>
<dbReference type="SUPFAM" id="SSF48452">
    <property type="entry name" value="TPR-like"/>
    <property type="match status" value="1"/>
</dbReference>
<comment type="caution">
    <text evidence="3">The sequence shown here is derived from an EMBL/GenBank/DDBJ whole genome shotgun (WGS) entry which is preliminary data.</text>
</comment>
<dbReference type="InterPro" id="IPR019734">
    <property type="entry name" value="TPR_rpt"/>
</dbReference>
<dbReference type="PROSITE" id="PS50280">
    <property type="entry name" value="SET"/>
    <property type="match status" value="1"/>
</dbReference>
<sequence length="664" mass="72564">MAGRTTVFLTPEETKRVTQKFEHGVEQRKTRAGEAWKAEDRKGLVQHATSTSLMQELSLASLGFGGAAPKKGGGDETMMTYAVGAPYPPCTVDAADLEPMAVAELQLESHHRGKKLTVRRVSPVAELKTSSWAVVEGVGAEPDQVVVLEMFLHKQLMGRELLDFGSEFVIKEPYYTLNGDNEAVIRINHPSDLVVAAFSEDPESWRDNYKVEDPAVTPAQCKEKGNAALGKQQYALAHAYYTRGIAAADAAADPASTLSQDIRRNRAHVNLLLQRYDEAKADALASLTNGASEEQQALDAKAYFRAGSAAYALGEFAEAKRCFVEQDRLQPDNKTTQTNIRRTTKRVEEQEKGSHDMKKVVASLPKVQWKPDVASFDGKTTVKSSPGAGRGLFAARDFKAGELIMCEKAFCTVSSKDRASPAVTALTVDIGQDYSIRVFPAGLHRAVVQKLLNNPSQAARILGLDSGDYRGVGETGGGASTAEGPVVDTFQVHNIVQRNAFGLGPQSADEDVSNATTGLWARASYLNHSCMPNSVKDFAGDLIVVRAVQHIRTGDEITHAYQDNGDYDARQALLQTTWGFTCRCKLCVAEAADGDEVRVKRRELMREAEEFTQGNNPNGARIVALTRAKRLRKALDDTYDGKRFKGLPRLATKEIDQWLAIAQR</sequence>
<dbReference type="Gene3D" id="1.25.40.10">
    <property type="entry name" value="Tetratricopeptide repeat domain"/>
    <property type="match status" value="1"/>
</dbReference>
<dbReference type="GO" id="GO:0032259">
    <property type="term" value="P:methylation"/>
    <property type="evidence" value="ECO:0007669"/>
    <property type="project" value="UniProtKB-KW"/>
</dbReference>
<dbReference type="OMA" id="LKMETHH"/>